<dbReference type="PROSITE" id="PS50948">
    <property type="entry name" value="PAN"/>
    <property type="match status" value="1"/>
</dbReference>
<protein>
    <submittedName>
        <fullName evidence="7">Uncharacterized protein</fullName>
    </submittedName>
</protein>
<dbReference type="InterPro" id="IPR003609">
    <property type="entry name" value="Pan_app"/>
</dbReference>
<dbReference type="OrthoDB" id="1884773at2759"/>
<evidence type="ECO:0000256" key="2">
    <source>
        <dbReference type="ARBA" id="ARBA00022737"/>
    </source>
</evidence>
<keyword evidence="8" id="KW-1185">Reference proteome</keyword>
<feature type="domain" description="Apple" evidence="6">
    <location>
        <begin position="346"/>
        <end position="425"/>
    </location>
</feature>
<dbReference type="Proteomes" id="UP000663760">
    <property type="component" value="Chromosome 4"/>
</dbReference>
<keyword evidence="4" id="KW-0732">Signal</keyword>
<keyword evidence="1" id="KW-0348">Hemagglutinin</keyword>
<dbReference type="PROSITE" id="PS50927">
    <property type="entry name" value="BULB_LECTIN"/>
    <property type="match status" value="1"/>
</dbReference>
<evidence type="ECO:0000256" key="4">
    <source>
        <dbReference type="SAM" id="SignalP"/>
    </source>
</evidence>
<dbReference type="SUPFAM" id="SSF57414">
    <property type="entry name" value="Hairpin loop containing domain-like"/>
    <property type="match status" value="1"/>
</dbReference>
<dbReference type="Pfam" id="PF01453">
    <property type="entry name" value="B_lectin"/>
    <property type="match status" value="1"/>
</dbReference>
<keyword evidence="3" id="KW-0465">Mannose-binding</keyword>
<dbReference type="EMBL" id="LR746267">
    <property type="protein sequence ID" value="CAA7394051.1"/>
    <property type="molecule type" value="Genomic_DNA"/>
</dbReference>
<gene>
    <name evidence="7" type="ORF">SI8410_04004712</name>
</gene>
<dbReference type="SUPFAM" id="SSF51110">
    <property type="entry name" value="alpha-D-mannose-specific plant lectins"/>
    <property type="match status" value="1"/>
</dbReference>
<dbReference type="PANTHER" id="PTHR32444:SF10">
    <property type="entry name" value="CURCULIN-LIKE (MANNOSE-BINDING) LECTIN FAMILY PROTEIN-RELATED"/>
    <property type="match status" value="1"/>
</dbReference>
<evidence type="ECO:0000313" key="7">
    <source>
        <dbReference type="EMBL" id="CAA7394051.1"/>
    </source>
</evidence>
<evidence type="ECO:0000259" key="5">
    <source>
        <dbReference type="PROSITE" id="PS50927"/>
    </source>
</evidence>
<evidence type="ECO:0000259" key="6">
    <source>
        <dbReference type="PROSITE" id="PS50948"/>
    </source>
</evidence>
<reference evidence="7" key="1">
    <citation type="submission" date="2020-02" db="EMBL/GenBank/DDBJ databases">
        <authorList>
            <person name="Scholz U."/>
            <person name="Mascher M."/>
            <person name="Fiebig A."/>
        </authorList>
    </citation>
    <scope>NUCLEOTIDE SEQUENCE</scope>
</reference>
<dbReference type="InterPro" id="IPR035446">
    <property type="entry name" value="SLSG/EP1"/>
</dbReference>
<dbReference type="GO" id="GO:0051707">
    <property type="term" value="P:response to other organism"/>
    <property type="evidence" value="ECO:0007669"/>
    <property type="project" value="UniProtKB-ARBA"/>
</dbReference>
<dbReference type="PANTHER" id="PTHR32444">
    <property type="entry name" value="BULB-TYPE LECTIN DOMAIN-CONTAINING PROTEIN"/>
    <property type="match status" value="1"/>
</dbReference>
<keyword evidence="2" id="KW-0677">Repeat</keyword>
<dbReference type="SMART" id="SM00108">
    <property type="entry name" value="B_lectin"/>
    <property type="match status" value="1"/>
</dbReference>
<accession>A0A7I8K8J1</accession>
<organism evidence="7 8">
    <name type="scientific">Spirodela intermedia</name>
    <name type="common">Intermediate duckweed</name>
    <dbReference type="NCBI Taxonomy" id="51605"/>
    <lineage>
        <taxon>Eukaryota</taxon>
        <taxon>Viridiplantae</taxon>
        <taxon>Streptophyta</taxon>
        <taxon>Embryophyta</taxon>
        <taxon>Tracheophyta</taxon>
        <taxon>Spermatophyta</taxon>
        <taxon>Magnoliopsida</taxon>
        <taxon>Liliopsida</taxon>
        <taxon>Araceae</taxon>
        <taxon>Lemnoideae</taxon>
        <taxon>Spirodela</taxon>
    </lineage>
</organism>
<dbReference type="InterPro" id="IPR001480">
    <property type="entry name" value="Bulb-type_lectin_dom"/>
</dbReference>
<dbReference type="PIRSF" id="PIRSF002686">
    <property type="entry name" value="SLG"/>
    <property type="match status" value="1"/>
</dbReference>
<feature type="signal peptide" evidence="4">
    <location>
        <begin position="1"/>
        <end position="20"/>
    </location>
</feature>
<proteinExistence type="predicted"/>
<keyword evidence="3" id="KW-0430">Lectin</keyword>
<feature type="chain" id="PRO_5029784629" evidence="4">
    <location>
        <begin position="21"/>
        <end position="425"/>
    </location>
</feature>
<dbReference type="CDD" id="cd00028">
    <property type="entry name" value="B_lectin"/>
    <property type="match status" value="1"/>
</dbReference>
<dbReference type="AlphaFoldDB" id="A0A7I8K8J1"/>
<dbReference type="GO" id="GO:0005537">
    <property type="term" value="F:D-mannose binding"/>
    <property type="evidence" value="ECO:0007669"/>
    <property type="project" value="UniProtKB-KW"/>
</dbReference>
<dbReference type="InterPro" id="IPR036426">
    <property type="entry name" value="Bulb-type_lectin_dom_sf"/>
</dbReference>
<sequence length="425" mass="46665">MSSPIFFSFLLLGLAGAAVALDKVPEKDRFRFINEGEYVDAIAEYDATYRAVSVVGSPFQLTFYNTTPNAYKLAIRMGTPRSGSIRRWVWEANRSRPVRENATVSFGADGNLVLTDADGTVVWSTGTANKGVVGIQILHSGNMVLYDKKGRYLWQSFDYPTDTLLVGQSIPVKGAAKLVSRKSESDGSPGIYSLVVQSEEPILYVDASPKPLVYFNNSVVRATFGSGSKVPGTFTCKSEDNVTYELSFGYTLVVTKYDSNLSFLRLTPDGDLIVYTYDDRVEFNAWEKTFSLFSPDQFFFSSSACYKPSKCLPLGICDGEQCVACPTAKGTTGWSPRCGTPVKKTCGPAANPSYIKVSGVEHFQTQYSDGLGKLSLGECKRRCNVDCNCLGFLYWEESSKCWLTPVLGTLNSVKNQSHVAYVKSS</sequence>
<name>A0A7I8K8J1_SPIIN</name>
<evidence type="ECO:0000256" key="1">
    <source>
        <dbReference type="ARBA" id="ARBA00022546"/>
    </source>
</evidence>
<dbReference type="Gene3D" id="2.90.10.10">
    <property type="entry name" value="Bulb-type lectin domain"/>
    <property type="match status" value="1"/>
</dbReference>
<evidence type="ECO:0000256" key="3">
    <source>
        <dbReference type="ARBA" id="ARBA00023035"/>
    </source>
</evidence>
<feature type="domain" description="Bulb-type lectin" evidence="5">
    <location>
        <begin position="39"/>
        <end position="158"/>
    </location>
</feature>
<evidence type="ECO:0000313" key="8">
    <source>
        <dbReference type="Proteomes" id="UP000663760"/>
    </source>
</evidence>